<proteinExistence type="predicted"/>
<protein>
    <submittedName>
        <fullName evidence="1">Uncharacterized protein</fullName>
    </submittedName>
</protein>
<sequence>DEMVRTLVPVWQRTKAPFAKKLLYTGCARMGRMTEAAKYK</sequence>
<evidence type="ECO:0000313" key="1">
    <source>
        <dbReference type="EMBL" id="GAI10255.1"/>
    </source>
</evidence>
<accession>X1M6E5</accession>
<dbReference type="EMBL" id="BARV01008944">
    <property type="protein sequence ID" value="GAI10255.1"/>
    <property type="molecule type" value="Genomic_DNA"/>
</dbReference>
<organism evidence="1">
    <name type="scientific">marine sediment metagenome</name>
    <dbReference type="NCBI Taxonomy" id="412755"/>
    <lineage>
        <taxon>unclassified sequences</taxon>
        <taxon>metagenomes</taxon>
        <taxon>ecological metagenomes</taxon>
    </lineage>
</organism>
<name>X1M6E5_9ZZZZ</name>
<dbReference type="AlphaFoldDB" id="X1M6E5"/>
<comment type="caution">
    <text evidence="1">The sequence shown here is derived from an EMBL/GenBank/DDBJ whole genome shotgun (WGS) entry which is preliminary data.</text>
</comment>
<gene>
    <name evidence="1" type="ORF">S06H3_17821</name>
</gene>
<reference evidence="1" key="1">
    <citation type="journal article" date="2014" name="Front. Microbiol.">
        <title>High frequency of phylogenetically diverse reductive dehalogenase-homologous genes in deep subseafloor sedimentary metagenomes.</title>
        <authorList>
            <person name="Kawai M."/>
            <person name="Futagami T."/>
            <person name="Toyoda A."/>
            <person name="Takaki Y."/>
            <person name="Nishi S."/>
            <person name="Hori S."/>
            <person name="Arai W."/>
            <person name="Tsubouchi T."/>
            <person name="Morono Y."/>
            <person name="Uchiyama I."/>
            <person name="Ito T."/>
            <person name="Fujiyama A."/>
            <person name="Inagaki F."/>
            <person name="Takami H."/>
        </authorList>
    </citation>
    <scope>NUCLEOTIDE SEQUENCE</scope>
    <source>
        <strain evidence="1">Expedition CK06-06</strain>
    </source>
</reference>
<feature type="non-terminal residue" evidence="1">
    <location>
        <position position="1"/>
    </location>
</feature>